<dbReference type="EMBL" id="AGXA01000021">
    <property type="protein sequence ID" value="EKU93385.1"/>
    <property type="molecule type" value="Genomic_DNA"/>
</dbReference>
<dbReference type="InterPro" id="IPR006505">
    <property type="entry name" value="Phage_nucleotide-bp"/>
</dbReference>
<dbReference type="AlphaFoldDB" id="K9EW45"/>
<dbReference type="NCBIfam" id="TIGR01618">
    <property type="entry name" value="phage_P_loop"/>
    <property type="match status" value="1"/>
</dbReference>
<dbReference type="Pfam" id="PF13479">
    <property type="entry name" value="AAA_24"/>
    <property type="match status" value="1"/>
</dbReference>
<accession>K9EW45</accession>
<dbReference type="RefSeq" id="WP_003778246.1">
    <property type="nucleotide sequence ID" value="NZ_JH992959.1"/>
</dbReference>
<dbReference type="HOGENOM" id="CLU_105378_0_0_9"/>
<dbReference type="eggNOG" id="ENOG502ZZK0">
    <property type="taxonomic scope" value="Bacteria"/>
</dbReference>
<sequence length="227" mass="25609">MEIKSATDLTEENATYLIYGGQGVGKTSSLKYLPGKTLVIDIDKSSRVLKGEEAIDVASIDTSNIWEEWNNIAKELITDKSYQEKYDNIVIDNISELFRSSLENLGKRGKASQKGVPAMSDYQIVDFMIMRALRGLQTLDVRLILTAWEKTDKYEHESGQTFNRAFPDLRNSIAENFMGLCDVIARLIIVQRDNEQVRGFLLQPTPEVIAKNRLDDRTGAKVSELVV</sequence>
<proteinExistence type="predicted"/>
<dbReference type="STRING" id="883081.HMPREF9698_01133"/>
<dbReference type="OrthoDB" id="5413799at2"/>
<comment type="caution">
    <text evidence="1">The sequence shown here is derived from an EMBL/GenBank/DDBJ whole genome shotgun (WGS) entry which is preliminary data.</text>
</comment>
<keyword evidence="2" id="KW-1185">Reference proteome</keyword>
<dbReference type="SUPFAM" id="SSF52540">
    <property type="entry name" value="P-loop containing nucleoside triphosphate hydrolases"/>
    <property type="match status" value="1"/>
</dbReference>
<evidence type="ECO:0000313" key="2">
    <source>
        <dbReference type="Proteomes" id="UP000009875"/>
    </source>
</evidence>
<dbReference type="Proteomes" id="UP000009875">
    <property type="component" value="Unassembled WGS sequence"/>
</dbReference>
<protein>
    <submittedName>
        <fullName evidence="1">Phage nucleotide-binding protein</fullName>
    </submittedName>
</protein>
<gene>
    <name evidence="1" type="ORF">HMPREF9698_01133</name>
</gene>
<name>K9EW45_9LACT</name>
<reference evidence="1 2" key="1">
    <citation type="submission" date="2012-09" db="EMBL/GenBank/DDBJ databases">
        <title>The Genome Sequence of Alloiococcus otitis ATCC 51267.</title>
        <authorList>
            <consortium name="The Broad Institute Genome Sequencing Platform"/>
            <person name="Earl A."/>
            <person name="Ward D."/>
            <person name="Feldgarden M."/>
            <person name="Gevers D."/>
            <person name="Huys G."/>
            <person name="Walker B."/>
            <person name="Young S.K."/>
            <person name="Zeng Q."/>
            <person name="Gargeya S."/>
            <person name="Fitzgerald M."/>
            <person name="Haas B."/>
            <person name="Abouelleil A."/>
            <person name="Alvarado L."/>
            <person name="Arachchi H.M."/>
            <person name="Berlin A.M."/>
            <person name="Chapman S.B."/>
            <person name="Goldberg J."/>
            <person name="Griggs A."/>
            <person name="Gujja S."/>
            <person name="Hansen M."/>
            <person name="Howarth C."/>
            <person name="Imamovic A."/>
            <person name="Larimer J."/>
            <person name="McCowen C."/>
            <person name="Montmayeur A."/>
            <person name="Murphy C."/>
            <person name="Neiman D."/>
            <person name="Pearson M."/>
            <person name="Priest M."/>
            <person name="Roberts A."/>
            <person name="Saif S."/>
            <person name="Shea T."/>
            <person name="Sisk P."/>
            <person name="Sykes S."/>
            <person name="Wortman J."/>
            <person name="Nusbaum C."/>
            <person name="Birren B."/>
        </authorList>
    </citation>
    <scope>NUCLEOTIDE SEQUENCE [LARGE SCALE GENOMIC DNA]</scope>
    <source>
        <strain evidence="1 2">ATCC 51267</strain>
    </source>
</reference>
<dbReference type="InterPro" id="IPR027417">
    <property type="entry name" value="P-loop_NTPase"/>
</dbReference>
<organism evidence="1 2">
    <name type="scientific">Alloiococcus otitis ATCC 51267</name>
    <dbReference type="NCBI Taxonomy" id="883081"/>
    <lineage>
        <taxon>Bacteria</taxon>
        <taxon>Bacillati</taxon>
        <taxon>Bacillota</taxon>
        <taxon>Bacilli</taxon>
        <taxon>Lactobacillales</taxon>
        <taxon>Carnobacteriaceae</taxon>
        <taxon>Alloiococcus</taxon>
    </lineage>
</organism>
<evidence type="ECO:0000313" key="1">
    <source>
        <dbReference type="EMBL" id="EKU93385.1"/>
    </source>
</evidence>